<protein>
    <submittedName>
        <fullName evidence="1">Uncharacterized protein</fullName>
    </submittedName>
</protein>
<accession>A0A9P5N6R9</accession>
<reference evidence="1" key="2">
    <citation type="journal article" date="2020" name="Nat. Commun.">
        <title>Large-scale genome sequencing of mycorrhizal fungi provides insights into the early evolution of symbiotic traits.</title>
        <authorList>
            <person name="Miyauchi S."/>
            <person name="Kiss E."/>
            <person name="Kuo A."/>
            <person name="Drula E."/>
            <person name="Kohler A."/>
            <person name="Sanchez-Garcia M."/>
            <person name="Morin E."/>
            <person name="Andreopoulos B."/>
            <person name="Barry K.W."/>
            <person name="Bonito G."/>
            <person name="Buee M."/>
            <person name="Carver A."/>
            <person name="Chen C."/>
            <person name="Cichocki N."/>
            <person name="Clum A."/>
            <person name="Culley D."/>
            <person name="Crous P.W."/>
            <person name="Fauchery L."/>
            <person name="Girlanda M."/>
            <person name="Hayes R.D."/>
            <person name="Keri Z."/>
            <person name="LaButti K."/>
            <person name="Lipzen A."/>
            <person name="Lombard V."/>
            <person name="Magnuson J."/>
            <person name="Maillard F."/>
            <person name="Murat C."/>
            <person name="Nolan M."/>
            <person name="Ohm R.A."/>
            <person name="Pangilinan J."/>
            <person name="Pereira M.F."/>
            <person name="Perotto S."/>
            <person name="Peter M."/>
            <person name="Pfister S."/>
            <person name="Riley R."/>
            <person name="Sitrit Y."/>
            <person name="Stielow J.B."/>
            <person name="Szollosi G."/>
            <person name="Zifcakova L."/>
            <person name="Stursova M."/>
            <person name="Spatafora J.W."/>
            <person name="Tedersoo L."/>
            <person name="Vaario L.M."/>
            <person name="Yamada A."/>
            <person name="Yan M."/>
            <person name="Wang P."/>
            <person name="Xu J."/>
            <person name="Bruns T."/>
            <person name="Baldrian P."/>
            <person name="Vilgalys R."/>
            <person name="Dunand C."/>
            <person name="Henrissat B."/>
            <person name="Grigoriev I.V."/>
            <person name="Hibbett D."/>
            <person name="Nagy L.G."/>
            <person name="Martin F.M."/>
        </authorList>
    </citation>
    <scope>NUCLEOTIDE SEQUENCE</scope>
    <source>
        <strain evidence="1">Prilba</strain>
    </source>
</reference>
<proteinExistence type="predicted"/>
<evidence type="ECO:0000313" key="2">
    <source>
        <dbReference type="Proteomes" id="UP000759537"/>
    </source>
</evidence>
<dbReference type="AlphaFoldDB" id="A0A9P5N6R9"/>
<keyword evidence="2" id="KW-1185">Reference proteome</keyword>
<comment type="caution">
    <text evidence="1">The sequence shown here is derived from an EMBL/GenBank/DDBJ whole genome shotgun (WGS) entry which is preliminary data.</text>
</comment>
<reference evidence="1" key="1">
    <citation type="submission" date="2019-10" db="EMBL/GenBank/DDBJ databases">
        <authorList>
            <consortium name="DOE Joint Genome Institute"/>
            <person name="Kuo A."/>
            <person name="Miyauchi S."/>
            <person name="Kiss E."/>
            <person name="Drula E."/>
            <person name="Kohler A."/>
            <person name="Sanchez-Garcia M."/>
            <person name="Andreopoulos B."/>
            <person name="Barry K.W."/>
            <person name="Bonito G."/>
            <person name="Buee M."/>
            <person name="Carver A."/>
            <person name="Chen C."/>
            <person name="Cichocki N."/>
            <person name="Clum A."/>
            <person name="Culley D."/>
            <person name="Crous P.W."/>
            <person name="Fauchery L."/>
            <person name="Girlanda M."/>
            <person name="Hayes R."/>
            <person name="Keri Z."/>
            <person name="LaButti K."/>
            <person name="Lipzen A."/>
            <person name="Lombard V."/>
            <person name="Magnuson J."/>
            <person name="Maillard F."/>
            <person name="Morin E."/>
            <person name="Murat C."/>
            <person name="Nolan M."/>
            <person name="Ohm R."/>
            <person name="Pangilinan J."/>
            <person name="Pereira M."/>
            <person name="Perotto S."/>
            <person name="Peter M."/>
            <person name="Riley R."/>
            <person name="Sitrit Y."/>
            <person name="Stielow B."/>
            <person name="Szollosi G."/>
            <person name="Zifcakova L."/>
            <person name="Stursova M."/>
            <person name="Spatafora J.W."/>
            <person name="Tedersoo L."/>
            <person name="Vaario L.-M."/>
            <person name="Yamada A."/>
            <person name="Yan M."/>
            <person name="Wang P."/>
            <person name="Xu J."/>
            <person name="Bruns T."/>
            <person name="Baldrian P."/>
            <person name="Vilgalys R."/>
            <person name="Henrissat B."/>
            <person name="Grigoriev I.V."/>
            <person name="Hibbett D."/>
            <person name="Nagy L.G."/>
            <person name="Martin F.M."/>
        </authorList>
    </citation>
    <scope>NUCLEOTIDE SEQUENCE</scope>
    <source>
        <strain evidence="1">Prilba</strain>
    </source>
</reference>
<organism evidence="1 2">
    <name type="scientific">Russula ochroleuca</name>
    <dbReference type="NCBI Taxonomy" id="152965"/>
    <lineage>
        <taxon>Eukaryota</taxon>
        <taxon>Fungi</taxon>
        <taxon>Dikarya</taxon>
        <taxon>Basidiomycota</taxon>
        <taxon>Agaricomycotina</taxon>
        <taxon>Agaricomycetes</taxon>
        <taxon>Russulales</taxon>
        <taxon>Russulaceae</taxon>
        <taxon>Russula</taxon>
    </lineage>
</organism>
<dbReference type="EMBL" id="WHVB01000001">
    <property type="protein sequence ID" value="KAF8487229.1"/>
    <property type="molecule type" value="Genomic_DNA"/>
</dbReference>
<dbReference type="Proteomes" id="UP000759537">
    <property type="component" value="Unassembled WGS sequence"/>
</dbReference>
<sequence length="85" mass="9726">MHFRLSCAFRLSCPLSSRLLPDSFDLVVPVNSEPIMEGVCPAGDRSSGSTMTSPDVTRIFVRLCRLQPWFRDNGFGMKRRRRHQV</sequence>
<evidence type="ECO:0000313" key="1">
    <source>
        <dbReference type="EMBL" id="KAF8487229.1"/>
    </source>
</evidence>
<name>A0A9P5N6R9_9AGAM</name>
<gene>
    <name evidence="1" type="ORF">DFH94DRAFT_841594</name>
</gene>